<evidence type="ECO:0000259" key="1">
    <source>
        <dbReference type="Pfam" id="PF13847"/>
    </source>
</evidence>
<dbReference type="AlphaFoldDB" id="A0A511D3Y0"/>
<dbReference type="RefSeq" id="WP_028930630.1">
    <property type="nucleotide sequence ID" value="NZ_AUII01000012.1"/>
</dbReference>
<dbReference type="InterPro" id="IPR025714">
    <property type="entry name" value="Methyltranfer_dom"/>
</dbReference>
<protein>
    <submittedName>
        <fullName evidence="3">SAM-dependent methyltransferase</fullName>
    </submittedName>
</protein>
<keyword evidence="4" id="KW-1185">Reference proteome</keyword>
<dbReference type="GO" id="GO:0008168">
    <property type="term" value="F:methyltransferase activity"/>
    <property type="evidence" value="ECO:0007669"/>
    <property type="project" value="UniProtKB-KW"/>
</dbReference>
<feature type="domain" description="Methyltransferase" evidence="1">
    <location>
        <begin position="168"/>
        <end position="285"/>
    </location>
</feature>
<dbReference type="Pfam" id="PF21320">
    <property type="entry name" value="WHD_Rv2258c"/>
    <property type="match status" value="1"/>
</dbReference>
<dbReference type="InterPro" id="IPR048711">
    <property type="entry name" value="WHD_Rv2258c"/>
</dbReference>
<accession>A0A511D3Y0</accession>
<name>A0A511D3Y0_9PSEU</name>
<comment type="caution">
    <text evidence="3">The sequence shown here is derived from an EMBL/GenBank/DDBJ whole genome shotgun (WGS) entry which is preliminary data.</text>
</comment>
<dbReference type="CDD" id="cd02440">
    <property type="entry name" value="AdoMet_MTases"/>
    <property type="match status" value="1"/>
</dbReference>
<evidence type="ECO:0000259" key="2">
    <source>
        <dbReference type="Pfam" id="PF21320"/>
    </source>
</evidence>
<evidence type="ECO:0000313" key="4">
    <source>
        <dbReference type="Proteomes" id="UP000321328"/>
    </source>
</evidence>
<gene>
    <name evidence="3" type="ORF">PA7_33390</name>
</gene>
<dbReference type="InterPro" id="IPR036388">
    <property type="entry name" value="WH-like_DNA-bd_sf"/>
</dbReference>
<organism evidence="3 4">
    <name type="scientific">Pseudonocardia asaccharolytica DSM 44247 = NBRC 16224</name>
    <dbReference type="NCBI Taxonomy" id="1123024"/>
    <lineage>
        <taxon>Bacteria</taxon>
        <taxon>Bacillati</taxon>
        <taxon>Actinomycetota</taxon>
        <taxon>Actinomycetes</taxon>
        <taxon>Pseudonocardiales</taxon>
        <taxon>Pseudonocardiaceae</taxon>
        <taxon>Pseudonocardia</taxon>
    </lineage>
</organism>
<dbReference type="STRING" id="1123024.GCA_000423625_02949"/>
<dbReference type="PANTHER" id="PTHR45128:SF2">
    <property type="entry name" value="METHYLTRANSFERASE DOMAIN-CONTAINING PROTEIN"/>
    <property type="match status" value="1"/>
</dbReference>
<dbReference type="InterPro" id="IPR029063">
    <property type="entry name" value="SAM-dependent_MTases_sf"/>
</dbReference>
<reference evidence="3 4" key="1">
    <citation type="submission" date="2019-07" db="EMBL/GenBank/DDBJ databases">
        <title>Whole genome shotgun sequence of Pseudonocardia asaccharolytica NBRC 16224.</title>
        <authorList>
            <person name="Hosoyama A."/>
            <person name="Uohara A."/>
            <person name="Ohji S."/>
            <person name="Ichikawa N."/>
        </authorList>
    </citation>
    <scope>NUCLEOTIDE SEQUENCE [LARGE SCALE GENOMIC DNA]</scope>
    <source>
        <strain evidence="3 4">NBRC 16224</strain>
    </source>
</reference>
<dbReference type="SUPFAM" id="SSF46785">
    <property type="entry name" value="Winged helix' DNA-binding domain"/>
    <property type="match status" value="1"/>
</dbReference>
<dbReference type="GO" id="GO:0032259">
    <property type="term" value="P:methylation"/>
    <property type="evidence" value="ECO:0007669"/>
    <property type="project" value="UniProtKB-KW"/>
</dbReference>
<dbReference type="Gene3D" id="3.40.50.150">
    <property type="entry name" value="Vaccinia Virus protein VP39"/>
    <property type="match status" value="1"/>
</dbReference>
<dbReference type="InterPro" id="IPR053173">
    <property type="entry name" value="SAM-binding_MTase"/>
</dbReference>
<dbReference type="Pfam" id="PF13847">
    <property type="entry name" value="Methyltransf_31"/>
    <property type="match status" value="1"/>
</dbReference>
<dbReference type="PANTHER" id="PTHR45128">
    <property type="entry name" value="METHYLTRANSFERASE TYPE 11"/>
    <property type="match status" value="1"/>
</dbReference>
<dbReference type="EMBL" id="BJVI01000039">
    <property type="protein sequence ID" value="GEL19502.1"/>
    <property type="molecule type" value="Genomic_DNA"/>
</dbReference>
<evidence type="ECO:0000313" key="3">
    <source>
        <dbReference type="EMBL" id="GEL19502.1"/>
    </source>
</evidence>
<sequence>MDENRLMEFVHKAVADVGLMGNAALVALGDRLGLFTAMADAGPLTAAELAARTDTHERYVREWLASQAANGYLTYEGDGRYTLPAEHAVALTDETSPVCVIGAYQLALATVQSTYRLAEAFRTGAGIGWGDHHPELYPGCERFFAPSYRNHLVTSWIPALDGVEDRLRDGATVADIGCGHGASTLVMAEAYPASRFVGFDPHPDSVTAARKRAADAGLASRVRFEIATAADFPGTYDLVTFFDCLHDMGDPTGAGRHSRAALNPGGTAMIVEPRAADRIEDNLNPVSATYYAFSTQLCTPNSLAQDGGSALGAQAGEARLRQVLTEAGFRTVQRVAETPFNMVLQARP</sequence>
<dbReference type="Gene3D" id="1.10.10.10">
    <property type="entry name" value="Winged helix-like DNA-binding domain superfamily/Winged helix DNA-binding domain"/>
    <property type="match status" value="1"/>
</dbReference>
<keyword evidence="3" id="KW-0808">Transferase</keyword>
<dbReference type="InterPro" id="IPR036390">
    <property type="entry name" value="WH_DNA-bd_sf"/>
</dbReference>
<proteinExistence type="predicted"/>
<keyword evidence="3" id="KW-0489">Methyltransferase</keyword>
<dbReference type="Proteomes" id="UP000321328">
    <property type="component" value="Unassembled WGS sequence"/>
</dbReference>
<dbReference type="SUPFAM" id="SSF53335">
    <property type="entry name" value="S-adenosyl-L-methionine-dependent methyltransferases"/>
    <property type="match status" value="1"/>
</dbReference>
<dbReference type="OrthoDB" id="9801363at2"/>
<feature type="domain" description="S-adenosylmethionine-dependent methyltransferase Rv2258c-like winged HTH" evidence="2">
    <location>
        <begin position="23"/>
        <end position="92"/>
    </location>
</feature>